<protein>
    <submittedName>
        <fullName evidence="1">Uncharacterized protein</fullName>
    </submittedName>
</protein>
<gene>
    <name evidence="1" type="ORF">QJS10_CPA01g01495</name>
</gene>
<reference evidence="1" key="2">
    <citation type="submission" date="2023-06" db="EMBL/GenBank/DDBJ databases">
        <authorList>
            <person name="Ma L."/>
            <person name="Liu K.-W."/>
            <person name="Li Z."/>
            <person name="Hsiao Y.-Y."/>
            <person name="Qi Y."/>
            <person name="Fu T."/>
            <person name="Tang G."/>
            <person name="Zhang D."/>
            <person name="Sun W.-H."/>
            <person name="Liu D.-K."/>
            <person name="Li Y."/>
            <person name="Chen G.-Z."/>
            <person name="Liu X.-D."/>
            <person name="Liao X.-Y."/>
            <person name="Jiang Y.-T."/>
            <person name="Yu X."/>
            <person name="Hao Y."/>
            <person name="Huang J."/>
            <person name="Zhao X.-W."/>
            <person name="Ke S."/>
            <person name="Chen Y.-Y."/>
            <person name="Wu W.-L."/>
            <person name="Hsu J.-L."/>
            <person name="Lin Y.-F."/>
            <person name="Huang M.-D."/>
            <person name="Li C.-Y."/>
            <person name="Huang L."/>
            <person name="Wang Z.-W."/>
            <person name="Zhao X."/>
            <person name="Zhong W.-Y."/>
            <person name="Peng D.-H."/>
            <person name="Ahmad S."/>
            <person name="Lan S."/>
            <person name="Zhang J.-S."/>
            <person name="Tsai W.-C."/>
            <person name="Van De Peer Y."/>
            <person name="Liu Z.-J."/>
        </authorList>
    </citation>
    <scope>NUCLEOTIDE SEQUENCE</scope>
    <source>
        <strain evidence="1">CP</strain>
        <tissue evidence="1">Leaves</tissue>
    </source>
</reference>
<reference evidence="1" key="1">
    <citation type="journal article" date="2023" name="Nat. Commun.">
        <title>Diploid and tetraploid genomes of Acorus and the evolution of monocots.</title>
        <authorList>
            <person name="Ma L."/>
            <person name="Liu K.W."/>
            <person name="Li Z."/>
            <person name="Hsiao Y.Y."/>
            <person name="Qi Y."/>
            <person name="Fu T."/>
            <person name="Tang G.D."/>
            <person name="Zhang D."/>
            <person name="Sun W.H."/>
            <person name="Liu D.K."/>
            <person name="Li Y."/>
            <person name="Chen G.Z."/>
            <person name="Liu X.D."/>
            <person name="Liao X.Y."/>
            <person name="Jiang Y.T."/>
            <person name="Yu X."/>
            <person name="Hao Y."/>
            <person name="Huang J."/>
            <person name="Zhao X.W."/>
            <person name="Ke S."/>
            <person name="Chen Y.Y."/>
            <person name="Wu W.L."/>
            <person name="Hsu J.L."/>
            <person name="Lin Y.F."/>
            <person name="Huang M.D."/>
            <person name="Li C.Y."/>
            <person name="Huang L."/>
            <person name="Wang Z.W."/>
            <person name="Zhao X."/>
            <person name="Zhong W.Y."/>
            <person name="Peng D.H."/>
            <person name="Ahmad S."/>
            <person name="Lan S."/>
            <person name="Zhang J.S."/>
            <person name="Tsai W.C."/>
            <person name="Van de Peer Y."/>
            <person name="Liu Z.J."/>
        </authorList>
    </citation>
    <scope>NUCLEOTIDE SEQUENCE</scope>
    <source>
        <strain evidence="1">CP</strain>
    </source>
</reference>
<evidence type="ECO:0000313" key="1">
    <source>
        <dbReference type="EMBL" id="KAK1324845.1"/>
    </source>
</evidence>
<evidence type="ECO:0000313" key="2">
    <source>
        <dbReference type="Proteomes" id="UP001180020"/>
    </source>
</evidence>
<name>A0AAV9FG66_ACOCL</name>
<proteinExistence type="predicted"/>
<dbReference type="EMBL" id="JAUJYO010000001">
    <property type="protein sequence ID" value="KAK1324845.1"/>
    <property type="molecule type" value="Genomic_DNA"/>
</dbReference>
<accession>A0AAV9FG66</accession>
<dbReference type="AlphaFoldDB" id="A0AAV9FG66"/>
<sequence length="52" mass="5954">MRVYAMLNANRVADGVGTTTRHHMPSAFARIESIKGNAILWMALRREKERLL</sequence>
<dbReference type="Proteomes" id="UP001180020">
    <property type="component" value="Unassembled WGS sequence"/>
</dbReference>
<organism evidence="1 2">
    <name type="scientific">Acorus calamus</name>
    <name type="common">Sweet flag</name>
    <dbReference type="NCBI Taxonomy" id="4465"/>
    <lineage>
        <taxon>Eukaryota</taxon>
        <taxon>Viridiplantae</taxon>
        <taxon>Streptophyta</taxon>
        <taxon>Embryophyta</taxon>
        <taxon>Tracheophyta</taxon>
        <taxon>Spermatophyta</taxon>
        <taxon>Magnoliopsida</taxon>
        <taxon>Liliopsida</taxon>
        <taxon>Acoraceae</taxon>
        <taxon>Acorus</taxon>
    </lineage>
</organism>
<keyword evidence="2" id="KW-1185">Reference proteome</keyword>
<comment type="caution">
    <text evidence="1">The sequence shown here is derived from an EMBL/GenBank/DDBJ whole genome shotgun (WGS) entry which is preliminary data.</text>
</comment>